<feature type="region of interest" description="Disordered" evidence="1">
    <location>
        <begin position="1"/>
        <end position="29"/>
    </location>
</feature>
<name>A0A0E9Q777_ANGAN</name>
<evidence type="ECO:0000256" key="1">
    <source>
        <dbReference type="SAM" id="MobiDB-lite"/>
    </source>
</evidence>
<reference evidence="2" key="2">
    <citation type="journal article" date="2015" name="Fish Shellfish Immunol.">
        <title>Early steps in the European eel (Anguilla anguilla)-Vibrio vulnificus interaction in the gills: Role of the RtxA13 toxin.</title>
        <authorList>
            <person name="Callol A."/>
            <person name="Pajuelo D."/>
            <person name="Ebbesson L."/>
            <person name="Teles M."/>
            <person name="MacKenzie S."/>
            <person name="Amaro C."/>
        </authorList>
    </citation>
    <scope>NUCLEOTIDE SEQUENCE</scope>
</reference>
<evidence type="ECO:0000313" key="2">
    <source>
        <dbReference type="EMBL" id="JAH12367.1"/>
    </source>
</evidence>
<dbReference type="EMBL" id="GBXM01096210">
    <property type="protein sequence ID" value="JAH12367.1"/>
    <property type="molecule type" value="Transcribed_RNA"/>
</dbReference>
<feature type="compositionally biased region" description="Polar residues" evidence="1">
    <location>
        <begin position="1"/>
        <end position="12"/>
    </location>
</feature>
<proteinExistence type="predicted"/>
<accession>A0A0E9Q777</accession>
<feature type="compositionally biased region" description="Polar residues" evidence="1">
    <location>
        <begin position="20"/>
        <end position="29"/>
    </location>
</feature>
<protein>
    <submittedName>
        <fullName evidence="2">Uncharacterized protein</fullName>
    </submittedName>
</protein>
<sequence length="29" mass="3161">MLQVQSAATQRSESQKESELPNSDQANPS</sequence>
<dbReference type="AlphaFoldDB" id="A0A0E9Q777"/>
<reference evidence="2" key="1">
    <citation type="submission" date="2014-11" db="EMBL/GenBank/DDBJ databases">
        <authorList>
            <person name="Amaro Gonzalez C."/>
        </authorList>
    </citation>
    <scope>NUCLEOTIDE SEQUENCE</scope>
</reference>
<organism evidence="2">
    <name type="scientific">Anguilla anguilla</name>
    <name type="common">European freshwater eel</name>
    <name type="synonym">Muraena anguilla</name>
    <dbReference type="NCBI Taxonomy" id="7936"/>
    <lineage>
        <taxon>Eukaryota</taxon>
        <taxon>Metazoa</taxon>
        <taxon>Chordata</taxon>
        <taxon>Craniata</taxon>
        <taxon>Vertebrata</taxon>
        <taxon>Euteleostomi</taxon>
        <taxon>Actinopterygii</taxon>
        <taxon>Neopterygii</taxon>
        <taxon>Teleostei</taxon>
        <taxon>Anguilliformes</taxon>
        <taxon>Anguillidae</taxon>
        <taxon>Anguilla</taxon>
    </lineage>
</organism>